<keyword evidence="3" id="KW-0833">Ubl conjugation pathway</keyword>
<accession>A0AAE3HCZ2</accession>
<dbReference type="SMART" id="SM00710">
    <property type="entry name" value="PbH1"/>
    <property type="match status" value="11"/>
</dbReference>
<dbReference type="SUPFAM" id="SSF51126">
    <property type="entry name" value="Pectin lyase-like"/>
    <property type="match status" value="2"/>
</dbReference>
<keyword evidence="4" id="KW-0812">Transmembrane</keyword>
<name>A0AAE3HCZ2_9EURY</name>
<dbReference type="EMBL" id="JTEO01000006">
    <property type="protein sequence ID" value="MCQ6963603.1"/>
    <property type="molecule type" value="Genomic_DNA"/>
</dbReference>
<dbReference type="InterPro" id="IPR006626">
    <property type="entry name" value="PbH1"/>
</dbReference>
<evidence type="ECO:0000256" key="2">
    <source>
        <dbReference type="ARBA" id="ARBA00022737"/>
    </source>
</evidence>
<dbReference type="InterPro" id="IPR051550">
    <property type="entry name" value="SCF-Subunits/Alg-Epimerases"/>
</dbReference>
<evidence type="ECO:0000256" key="4">
    <source>
        <dbReference type="SAM" id="Phobius"/>
    </source>
</evidence>
<proteinExistence type="predicted"/>
<dbReference type="Gene3D" id="2.160.20.10">
    <property type="entry name" value="Single-stranded right-handed beta-helix, Pectin lyase-like"/>
    <property type="match status" value="2"/>
</dbReference>
<comment type="pathway">
    <text evidence="1">Protein modification; protein ubiquitination.</text>
</comment>
<keyword evidence="2" id="KW-0677">Repeat</keyword>
<evidence type="ECO:0000313" key="6">
    <source>
        <dbReference type="EMBL" id="MCQ6963603.1"/>
    </source>
</evidence>
<organism evidence="6 7">
    <name type="scientific">Methanolobus chelungpuianus</name>
    <dbReference type="NCBI Taxonomy" id="502115"/>
    <lineage>
        <taxon>Archaea</taxon>
        <taxon>Methanobacteriati</taxon>
        <taxon>Methanobacteriota</taxon>
        <taxon>Stenosarchaea group</taxon>
        <taxon>Methanomicrobia</taxon>
        <taxon>Methanosarcinales</taxon>
        <taxon>Methanosarcinaceae</taxon>
        <taxon>Methanolobus</taxon>
    </lineage>
</organism>
<dbReference type="PANTHER" id="PTHR22990:SF15">
    <property type="entry name" value="F-BOX ONLY PROTEIN 10"/>
    <property type="match status" value="1"/>
</dbReference>
<feature type="domain" description="Carbohydrate-binding/sugar hydrolysis" evidence="5">
    <location>
        <begin position="261"/>
        <end position="399"/>
    </location>
</feature>
<evidence type="ECO:0000259" key="5">
    <source>
        <dbReference type="SMART" id="SM00722"/>
    </source>
</evidence>
<dbReference type="AlphaFoldDB" id="A0AAE3HCZ2"/>
<dbReference type="InterPro" id="IPR006633">
    <property type="entry name" value="Carb-bd_sugar_hydrolysis-dom"/>
</dbReference>
<sequence>MFFCLETVSAATITVGPSDKDYTTINAAVTAASPDDIILVSDGVYNEDIIISKTNLTIISENGSANTLIRPSLSSGHTLQVTASNVTIQGFNITGGSYYGRAGIYVISASNCTFSENQVNANHYGIYLESSGNNIIQNNNLSSNSYAGVYLDSSNNNVFTDNVANSNNYAGIILTTSSSNNTFANNNASFNYIGIQIGHLSDNNLLTNNTANSNTCYGILLSSSSDITLKDNTVSSNKYGISIWTSVNYTLISNGMLSNDYNFEVFGSDLEHFMHDADQTNLVDGKPLYYWTNRSDAVVPLDAGLVCLVNSTNITVRDIELSNGYDGILLAYTNNSTVRNVIASGNYYGVHLVSSNLNSFDAVTANNNAGTGIFVESSNSNRLTDSIASHNSGYGIHVRYSGNTIVDKLVLTSDAAKISFVVDGSEIGVAGDDMSSVALPGKRNLNGYVTIDSSSDMGVTFYYKDSGMSGTGESSIGLFRLNGIEWTEVTNTSLDTAGNYVYANLSEFGTFALFKNPESSVSSGSSDSSLTARIRSQGTVTDLPLGENGQLISDTIVRSADSATTLTLYGGTQAFDPYGNPVNRIIITVPASLPPGTPQELIRSGLYFDFGPSGTVFSQDVMVSINFNPADFEDRTPAIYTCTSEDGWISLETTVDWETGRASAIISHFSLYALSVTDVGDTVAIAPVSDAGLSAEVDSLDDNDSDPDHFYWSASIGILLVLVLLIVISRNRQKGEKEL</sequence>
<reference evidence="6 7" key="1">
    <citation type="journal article" date="2011" name="Appl. Environ. Microbiol.">
        <title>Methanogenic archaea isolated from Taiwan's Chelungpu fault.</title>
        <authorList>
            <person name="Wu S.Y."/>
            <person name="Lai M.C."/>
        </authorList>
    </citation>
    <scope>NUCLEOTIDE SEQUENCE [LARGE SCALE GENOMIC DNA]</scope>
    <source>
        <strain evidence="6 7">St545Mb</strain>
    </source>
</reference>
<keyword evidence="7" id="KW-1185">Reference proteome</keyword>
<dbReference type="Proteomes" id="UP001206983">
    <property type="component" value="Unassembled WGS sequence"/>
</dbReference>
<keyword evidence="4" id="KW-1133">Transmembrane helix</keyword>
<dbReference type="InterPro" id="IPR011050">
    <property type="entry name" value="Pectin_lyase_fold/virulence"/>
</dbReference>
<dbReference type="InterPro" id="IPR039448">
    <property type="entry name" value="Beta_helix"/>
</dbReference>
<feature type="transmembrane region" description="Helical" evidence="4">
    <location>
        <begin position="710"/>
        <end position="728"/>
    </location>
</feature>
<dbReference type="Pfam" id="PF13229">
    <property type="entry name" value="Beta_helix"/>
    <property type="match status" value="2"/>
</dbReference>
<feature type="domain" description="Carbohydrate-binding/sugar hydrolysis" evidence="5">
    <location>
        <begin position="40"/>
        <end position="175"/>
    </location>
</feature>
<dbReference type="InterPro" id="IPR012334">
    <property type="entry name" value="Pectin_lyas_fold"/>
</dbReference>
<protein>
    <recommendedName>
        <fullName evidence="5">Carbohydrate-binding/sugar hydrolysis domain-containing protein</fullName>
    </recommendedName>
</protein>
<gene>
    <name evidence="6" type="ORF">PV02_11040</name>
</gene>
<comment type="caution">
    <text evidence="6">The sequence shown here is derived from an EMBL/GenBank/DDBJ whole genome shotgun (WGS) entry which is preliminary data.</text>
</comment>
<evidence type="ECO:0000256" key="3">
    <source>
        <dbReference type="ARBA" id="ARBA00022786"/>
    </source>
</evidence>
<dbReference type="PANTHER" id="PTHR22990">
    <property type="entry name" value="F-BOX ONLY PROTEIN"/>
    <property type="match status" value="1"/>
</dbReference>
<evidence type="ECO:0000313" key="7">
    <source>
        <dbReference type="Proteomes" id="UP001206983"/>
    </source>
</evidence>
<dbReference type="InterPro" id="IPR022441">
    <property type="entry name" value="Para_beta_helix_rpt-2"/>
</dbReference>
<keyword evidence="4" id="KW-0472">Membrane</keyword>
<evidence type="ECO:0000256" key="1">
    <source>
        <dbReference type="ARBA" id="ARBA00004906"/>
    </source>
</evidence>
<dbReference type="NCBIfam" id="TIGR03804">
    <property type="entry name" value="para_beta_helix"/>
    <property type="match status" value="6"/>
</dbReference>
<dbReference type="SMART" id="SM00722">
    <property type="entry name" value="CASH"/>
    <property type="match status" value="2"/>
</dbReference>